<feature type="transmembrane region" description="Helical" evidence="2">
    <location>
        <begin position="540"/>
        <end position="558"/>
    </location>
</feature>
<name>A0A2Z4FKC6_9DELT</name>
<dbReference type="OrthoDB" id="220327at2"/>
<feature type="signal peptide" evidence="3">
    <location>
        <begin position="1"/>
        <end position="16"/>
    </location>
</feature>
<keyword evidence="2" id="KW-0812">Transmembrane</keyword>
<dbReference type="Proteomes" id="UP000249799">
    <property type="component" value="Chromosome"/>
</dbReference>
<organism evidence="4 5">
    <name type="scientific">Bradymonas sediminis</name>
    <dbReference type="NCBI Taxonomy" id="1548548"/>
    <lineage>
        <taxon>Bacteria</taxon>
        <taxon>Deltaproteobacteria</taxon>
        <taxon>Bradymonadales</taxon>
        <taxon>Bradymonadaceae</taxon>
        <taxon>Bradymonas</taxon>
    </lineage>
</organism>
<feature type="region of interest" description="Disordered" evidence="1">
    <location>
        <begin position="1396"/>
        <end position="1477"/>
    </location>
</feature>
<feature type="compositionally biased region" description="Low complexity" evidence="1">
    <location>
        <begin position="939"/>
        <end position="949"/>
    </location>
</feature>
<evidence type="ECO:0000313" key="4">
    <source>
        <dbReference type="EMBL" id="AWV89134.1"/>
    </source>
</evidence>
<keyword evidence="3" id="KW-0732">Signal</keyword>
<evidence type="ECO:0000256" key="3">
    <source>
        <dbReference type="SAM" id="SignalP"/>
    </source>
</evidence>
<keyword evidence="2" id="KW-1133">Transmembrane helix</keyword>
<feature type="transmembrane region" description="Helical" evidence="2">
    <location>
        <begin position="1349"/>
        <end position="1372"/>
    </location>
</feature>
<feature type="compositionally biased region" description="Basic and acidic residues" evidence="1">
    <location>
        <begin position="1464"/>
        <end position="1477"/>
    </location>
</feature>
<reference evidence="4 5" key="1">
    <citation type="submission" date="2018-06" db="EMBL/GenBank/DDBJ databases">
        <title>Lujinxingia sediminis gen. nov. sp. nov., a new facultative anaerobic member of the class Deltaproteobacteria, and proposal of Lujinxingaceae fam. nov.</title>
        <authorList>
            <person name="Guo L.-Y."/>
            <person name="Li C.-M."/>
            <person name="Wang S."/>
            <person name="Du Z.-J."/>
        </authorList>
    </citation>
    <scope>NUCLEOTIDE SEQUENCE [LARGE SCALE GENOMIC DNA]</scope>
    <source>
        <strain evidence="4 5">FA350</strain>
    </source>
</reference>
<keyword evidence="5" id="KW-1185">Reference proteome</keyword>
<protein>
    <submittedName>
        <fullName evidence="4">Uncharacterized protein</fullName>
    </submittedName>
</protein>
<evidence type="ECO:0000256" key="2">
    <source>
        <dbReference type="SAM" id="Phobius"/>
    </source>
</evidence>
<sequence>MALSAALLLLAFNVHAQQGASQAAPAIPDALNSWVGWATHGENDLNCPRGTSGERTCVWPGDLSLDANPRGAQFSMRVWLAAPALVRLPGDASRWPQDVQVGGGLAMVQEQGGYPAIRLPAGEHRIAGDFEWRALPELMPIPAEVGQISLSIDGTSVPRPQLDAQGRLWMNRNASAAGVAETDSARASIYRRIDDGVPLTITTRISLNVSGKARKIQLGKILLPQSRATDIKSALPVQLDSTGNASVYSRPGTQEIIVTAVISADVAELSAPTPGPDFYDPQEVWIWIPNEVSRSVELDGLSLVDPNRTSLPADWHGHRTFLAEPGQKLSLQVVRRGVVETPNSIHLHRRIWLDTDGQGLSIRDDLSGTLSQDWRLDYAGSAKLGHLQSSDGTGGVLITENPDNGLRGVEIRQAKFDIQADLRQEDFSATMPALGWNHDVQRLSAELFLPPGWTLVSAQGVDDVSGTWWDSWTLWDFFFVLMVALSIGKLLGWRWVPLVILALVLSHGHSGAPTWLWFHLIATLALMRVLPDGWWRRGVYIWRAVALLALFGVLASFVHRQVRAGLYPQIDPDAFRTGTATSFAPMGGMSAPSSAISEKAAFDYVEEMAPVEDEDGSAGSAGLVKKRGKADVSNLSKLGSYSDYRQLNQVDPKAVVQTGPGLPTWTWNQWSLQWSGPVHKDHEMRLWLLSPTVNRGLTFVRSLLLILLALLMLRGAETTWRKHDDGDAKEPGEGDMKKPSFWKPLMNSSLVLLALGAALGVPSPAHAQVTSEASNASATPGSTIPSDALLEELRERVLAANNCDGQCVVVSRADFEVNGLAVKISAEVHAQKDAAWHLPGPADMLQIESVLLNGKLTHQLRRSADGLTLLRIPQGTHRVEVNATLPNVNVATIQFSPQTRPKFVKFASTDWTVDGVNANGVPENSLQWTRSRDSDAAEENTSAAAESTTAPPWYQVDRRIALGLPWKVYTSVTRRDTTRPQMVSIPLLTGEKVISDGFRVDKGEILVNFERGVANIVFTSELPIQEKIELVAPVEKPWTETWMLQCSRIWACETSGLPPVSLVSEGGDAEGASIAQPTWKPWPGETLSIQVTRPVGADGQSSTVENVDYTVTPGQRLMEATLSLTIRASQGGWQVVTLPEGATLQTASIDGEEQSLRLSEQKVSLPLRPGKHVYLLEWQQPWERGFAERVPQIDIGSEAVNVNINIQRGQQRWLLWATGPAWGPAIMFWTHLVILLILGFLLSRLRGLPLKTPEWFLLLLGLSQLPYIALIPIVSWFVFLTLREKKPEENWGLFNLTQLALIFLTLIATGTLYGAIHINLLLDIDMQVRGADSTDYLLKWYVDRSGAKLATPAIFSLPILVWRVLMLVWALWLVSRLLSWIPWGWRAYSSGGLWRSNPNPRRGPKGPGPVDAAPPVAQASNAQPPAGAPDAGEAEEENDRGENGVVSSAKVEARDTGVPGESQEAGKVEPPKDNKES</sequence>
<feature type="transmembrane region" description="Helical" evidence="2">
    <location>
        <begin position="1255"/>
        <end position="1279"/>
    </location>
</feature>
<feature type="chain" id="PRO_5016362357" evidence="3">
    <location>
        <begin position="17"/>
        <end position="1477"/>
    </location>
</feature>
<accession>A0A2Z4FKC6</accession>
<feature type="transmembrane region" description="Helical" evidence="2">
    <location>
        <begin position="1221"/>
        <end position="1243"/>
    </location>
</feature>
<feature type="transmembrane region" description="Helical" evidence="2">
    <location>
        <begin position="1299"/>
        <end position="1322"/>
    </location>
</feature>
<evidence type="ECO:0000256" key="1">
    <source>
        <dbReference type="SAM" id="MobiDB-lite"/>
    </source>
</evidence>
<proteinExistence type="predicted"/>
<evidence type="ECO:0000313" key="5">
    <source>
        <dbReference type="Proteomes" id="UP000249799"/>
    </source>
</evidence>
<gene>
    <name evidence="4" type="ORF">DN745_07205</name>
</gene>
<feature type="transmembrane region" description="Helical" evidence="2">
    <location>
        <begin position="498"/>
        <end position="520"/>
    </location>
</feature>
<feature type="compositionally biased region" description="Low complexity" evidence="1">
    <location>
        <begin position="1408"/>
        <end position="1417"/>
    </location>
</feature>
<keyword evidence="2" id="KW-0472">Membrane</keyword>
<dbReference type="EMBL" id="CP030032">
    <property type="protein sequence ID" value="AWV89134.1"/>
    <property type="molecule type" value="Genomic_DNA"/>
</dbReference>
<feature type="region of interest" description="Disordered" evidence="1">
    <location>
        <begin position="922"/>
        <end position="949"/>
    </location>
</feature>
<dbReference type="KEGG" id="bsed:DN745_07205"/>